<dbReference type="Proteomes" id="UP000320333">
    <property type="component" value="Unassembled WGS sequence"/>
</dbReference>
<dbReference type="GO" id="GO:0016020">
    <property type="term" value="C:membrane"/>
    <property type="evidence" value="ECO:0007669"/>
    <property type="project" value="UniProtKB-SubCell"/>
</dbReference>
<comment type="subcellular location">
    <subcellularLocation>
        <location evidence="1">Membrane</location>
        <topology evidence="1">Multi-pass membrane protein</topology>
    </subcellularLocation>
</comment>
<dbReference type="OrthoDB" id="7933078at2759"/>
<feature type="transmembrane region" description="Helical" evidence="5">
    <location>
        <begin position="229"/>
        <end position="249"/>
    </location>
</feature>
<dbReference type="Pfam" id="PF01027">
    <property type="entry name" value="Bax1-I"/>
    <property type="match status" value="1"/>
</dbReference>
<dbReference type="InterPro" id="IPR006214">
    <property type="entry name" value="Bax_inhibitor_1-related"/>
</dbReference>
<evidence type="ECO:0000313" key="6">
    <source>
        <dbReference type="EMBL" id="TPX55412.1"/>
    </source>
</evidence>
<evidence type="ECO:0000256" key="1">
    <source>
        <dbReference type="ARBA" id="ARBA00004141"/>
    </source>
</evidence>
<evidence type="ECO:0000256" key="2">
    <source>
        <dbReference type="ARBA" id="ARBA00022692"/>
    </source>
</evidence>
<dbReference type="AlphaFoldDB" id="A0A507DVU3"/>
<gene>
    <name evidence="6" type="ORF">CcCBS67573_g09476</name>
</gene>
<name>A0A507DVU3_9FUNG</name>
<feature type="transmembrane region" description="Helical" evidence="5">
    <location>
        <begin position="88"/>
        <end position="107"/>
    </location>
</feature>
<comment type="caution">
    <text evidence="6">The sequence shown here is derived from an EMBL/GenBank/DDBJ whole genome shotgun (WGS) entry which is preliminary data.</text>
</comment>
<feature type="transmembrane region" description="Helical" evidence="5">
    <location>
        <begin position="176"/>
        <end position="194"/>
    </location>
</feature>
<feature type="transmembrane region" description="Helical" evidence="5">
    <location>
        <begin position="57"/>
        <end position="76"/>
    </location>
</feature>
<dbReference type="EMBL" id="QEAP01000853">
    <property type="protein sequence ID" value="TPX55412.1"/>
    <property type="molecule type" value="Genomic_DNA"/>
</dbReference>
<evidence type="ECO:0000313" key="7">
    <source>
        <dbReference type="Proteomes" id="UP000320333"/>
    </source>
</evidence>
<keyword evidence="2 5" id="KW-0812">Transmembrane</keyword>
<keyword evidence="4 5" id="KW-0472">Membrane</keyword>
<organism evidence="6 7">
    <name type="scientific">Chytriomyces confervae</name>
    <dbReference type="NCBI Taxonomy" id="246404"/>
    <lineage>
        <taxon>Eukaryota</taxon>
        <taxon>Fungi</taxon>
        <taxon>Fungi incertae sedis</taxon>
        <taxon>Chytridiomycota</taxon>
        <taxon>Chytridiomycota incertae sedis</taxon>
        <taxon>Chytridiomycetes</taxon>
        <taxon>Chytridiales</taxon>
        <taxon>Chytriomycetaceae</taxon>
        <taxon>Chytriomyces</taxon>
    </lineage>
</organism>
<feature type="transmembrane region" description="Helical" evidence="5">
    <location>
        <begin position="119"/>
        <end position="139"/>
    </location>
</feature>
<accession>A0A507DVU3</accession>
<protein>
    <submittedName>
        <fullName evidence="6">Uncharacterized protein</fullName>
    </submittedName>
</protein>
<sequence length="276" mass="31174">MTTIDMPDTPLLYDEEEEEQQIQPGIAAVLEREICLGAPLFLAESSEVVRSEFVRKIYVILAAQVGFIWVLSILFAESELVASMLVRHPWIVKALSAVGLVVSMLMHKLRGNEPSNGPFLLAYTVYEAHALCLAVLSFQTLEHELHYTLVIAFYWFLFMALYTFQPKLRFHGGTPLLYGVVTMLTIIFVLARFFGMRVTGFTYIESIACVVSILVVYDKLMRFTPFDYVIAVADFATFVFPLVNLWVLVRGPWEFGKPGDDGLVLDRVAVEVLSEV</sequence>
<evidence type="ECO:0000256" key="3">
    <source>
        <dbReference type="ARBA" id="ARBA00022989"/>
    </source>
</evidence>
<evidence type="ECO:0000256" key="4">
    <source>
        <dbReference type="ARBA" id="ARBA00023136"/>
    </source>
</evidence>
<evidence type="ECO:0000256" key="5">
    <source>
        <dbReference type="SAM" id="Phobius"/>
    </source>
</evidence>
<reference evidence="6 7" key="1">
    <citation type="journal article" date="2019" name="Sci. Rep.">
        <title>Comparative genomics of chytrid fungi reveal insights into the obligate biotrophic and pathogenic lifestyle of Synchytrium endobioticum.</title>
        <authorList>
            <person name="van de Vossenberg B.T.L.H."/>
            <person name="Warris S."/>
            <person name="Nguyen H.D.T."/>
            <person name="van Gent-Pelzer M.P.E."/>
            <person name="Joly D.L."/>
            <person name="van de Geest H.C."/>
            <person name="Bonants P.J.M."/>
            <person name="Smith D.S."/>
            <person name="Levesque C.A."/>
            <person name="van der Lee T.A.J."/>
        </authorList>
    </citation>
    <scope>NUCLEOTIDE SEQUENCE [LARGE SCALE GENOMIC DNA]</scope>
    <source>
        <strain evidence="6 7">CBS 675.73</strain>
    </source>
</reference>
<proteinExistence type="predicted"/>
<keyword evidence="7" id="KW-1185">Reference proteome</keyword>
<feature type="transmembrane region" description="Helical" evidence="5">
    <location>
        <begin position="145"/>
        <end position="164"/>
    </location>
</feature>
<feature type="transmembrane region" description="Helical" evidence="5">
    <location>
        <begin position="200"/>
        <end position="217"/>
    </location>
</feature>
<keyword evidence="3 5" id="KW-1133">Transmembrane helix</keyword>